<dbReference type="EMBL" id="CAJNDS010000038">
    <property type="protein sequence ID" value="CAE6929460.1"/>
    <property type="molecule type" value="Genomic_DNA"/>
</dbReference>
<feature type="compositionally biased region" description="Low complexity" evidence="1">
    <location>
        <begin position="570"/>
        <end position="588"/>
    </location>
</feature>
<comment type="caution">
    <text evidence="2">The sequence shown here is derived from an EMBL/GenBank/DDBJ whole genome shotgun (WGS) entry which is preliminary data.</text>
</comment>
<evidence type="ECO:0000313" key="3">
    <source>
        <dbReference type="Proteomes" id="UP000604046"/>
    </source>
</evidence>
<sequence length="1235" mass="131878">MPDGANPLPAGTECHYRTVEMALLDSGGVVQSVAAPVLLLLATSPWPGALYAVEVLARNPPTPSAAGTWTLEVFEDSSEITPLLLSATAVGCPVRRVLSAELLAAPEPYGQQAIDWEVTGQPGTLDHVVLELQVTERPAVEGGHLPLRIVAPRGFLFEDVCSAKELRTEESTPWPGLLGDCHGRGREALIQVPPNLEPLNRYSLRIAVVNPSYQELQNLQRSSSSSLWFLELGEEASPPLVGPRLRLLLDIRVEPTSTAAQGRTAPVALAFVPSSTVPSGGRLRVTAPQGIEFNPSSCLLVESGGACEQCSAVAEALEDLAATNARGWCASTSECSEEASGCPEDYFSFAVALSTAQQSESVSVGASCSFQLRPDDLSCAALADLGSQATQSLTLQLSQMQFVQGRRYELTVHIRNPSVEVSENASGWEPWQLQTEKLVDGTWQPLDVGEAPSYTLVPALGLDVEPQPGAPVRLRNGSECQPALAGEDAGAVHVSLDLATPLLEGDELLVWLPPGPRLSSCQLVSVSPLQSTPPTSPSSPSLPFCGDPAELWIDWEMQTTWPVEPDPNATSTEPTTTTSSSSTTLTHTRTSTTYSRAQAFADCDSVDAGLCLTCHCEADCELRLAGTQALGKVRLQLEIVQGQSNTHGVENYWRAAHQRSGITVASEVASGWAVRPRLRAAVHLSGGLVVEPGIEAAYLHLSAGSKSILTLELTPRLAASHLRVVAVSPPEFDFTGTGSNAGLVLEASGPRLLLALSMQPWTRREIQLLPVRLGRDGGHTTFHLATMNQGVEKVVVEEVLNLQGFRLPGSLECLEARLSRQLLPSENALVASLPARLGEAAWLSLTFSSGQPAKAMARLTLAAPSTWELQAGGASFAEVEVGEVLRAALLANMTSFTTSSFSATIVEGLFARPHAYSLMVWSLSFSYEVPPGSLWRLDIFDGGELPVATSDVGFSLPLRGAWPLPLLSLQLSMGSPPPGGRTFARLVLKPWLRSSWLLVLPPPGWLLSNATSGPEGRMLKSLGWQDLTGGFEVDLQVAASLETTTDAAWFVLAAARDQQRLEEGEALAAESWGFVDGANVAPMWGSVKHANLAGLNLTALIFTMRLDQEAQVGIIRITPPEGYGQPSCLDAATVRGEPRWPMSLRRFGPYCQESANESFTEVLLTQPLPVGSWAFALAITLPDAAEDPRFRIEVFTVERELVDAATALAAPDLLSATLWPLTAPELILRSRTTAG</sequence>
<gene>
    <name evidence="2" type="primary">Xpo1</name>
    <name evidence="2" type="ORF">SNAT2548_LOCUS789</name>
</gene>
<evidence type="ECO:0000256" key="1">
    <source>
        <dbReference type="SAM" id="MobiDB-lite"/>
    </source>
</evidence>
<reference evidence="2" key="1">
    <citation type="submission" date="2021-02" db="EMBL/GenBank/DDBJ databases">
        <authorList>
            <person name="Dougan E. K."/>
            <person name="Rhodes N."/>
            <person name="Thang M."/>
            <person name="Chan C."/>
        </authorList>
    </citation>
    <scope>NUCLEOTIDE SEQUENCE</scope>
</reference>
<proteinExistence type="predicted"/>
<organism evidence="2 3">
    <name type="scientific">Symbiodinium natans</name>
    <dbReference type="NCBI Taxonomy" id="878477"/>
    <lineage>
        <taxon>Eukaryota</taxon>
        <taxon>Sar</taxon>
        <taxon>Alveolata</taxon>
        <taxon>Dinophyceae</taxon>
        <taxon>Suessiales</taxon>
        <taxon>Symbiodiniaceae</taxon>
        <taxon>Symbiodinium</taxon>
    </lineage>
</organism>
<keyword evidence="3" id="KW-1185">Reference proteome</keyword>
<dbReference type="OrthoDB" id="433448at2759"/>
<feature type="region of interest" description="Disordered" evidence="1">
    <location>
        <begin position="561"/>
        <end position="588"/>
    </location>
</feature>
<name>A0A812GVA2_9DINO</name>
<dbReference type="Proteomes" id="UP000604046">
    <property type="component" value="Unassembled WGS sequence"/>
</dbReference>
<evidence type="ECO:0000313" key="2">
    <source>
        <dbReference type="EMBL" id="CAE6929460.1"/>
    </source>
</evidence>
<dbReference type="AlphaFoldDB" id="A0A812GVA2"/>
<protein>
    <submittedName>
        <fullName evidence="2">Xpo1 protein</fullName>
    </submittedName>
</protein>
<accession>A0A812GVA2</accession>